<accession>A0AA36DAV8</accession>
<dbReference type="Proteomes" id="UP001177023">
    <property type="component" value="Unassembled WGS sequence"/>
</dbReference>
<feature type="region of interest" description="Disordered" evidence="1">
    <location>
        <begin position="1"/>
        <end position="25"/>
    </location>
</feature>
<evidence type="ECO:0000313" key="2">
    <source>
        <dbReference type="EMBL" id="CAJ0582985.1"/>
    </source>
</evidence>
<reference evidence="2" key="1">
    <citation type="submission" date="2023-06" db="EMBL/GenBank/DDBJ databases">
        <authorList>
            <person name="Delattre M."/>
        </authorList>
    </citation>
    <scope>NUCLEOTIDE SEQUENCE</scope>
    <source>
        <strain evidence="2">AF72</strain>
    </source>
</reference>
<feature type="non-terminal residue" evidence="2">
    <location>
        <position position="1"/>
    </location>
</feature>
<dbReference type="EMBL" id="CATQJA010002665">
    <property type="protein sequence ID" value="CAJ0582985.1"/>
    <property type="molecule type" value="Genomic_DNA"/>
</dbReference>
<keyword evidence="3" id="KW-1185">Reference proteome</keyword>
<evidence type="ECO:0000313" key="3">
    <source>
        <dbReference type="Proteomes" id="UP001177023"/>
    </source>
</evidence>
<comment type="caution">
    <text evidence="2">The sequence shown here is derived from an EMBL/GenBank/DDBJ whole genome shotgun (WGS) entry which is preliminary data.</text>
</comment>
<dbReference type="PANTHER" id="PTHR31895:SF17">
    <property type="entry name" value="TIL DOMAIN-CONTAINING PROTEIN"/>
    <property type="match status" value="1"/>
</dbReference>
<evidence type="ECO:0000256" key="1">
    <source>
        <dbReference type="SAM" id="MobiDB-lite"/>
    </source>
</evidence>
<proteinExistence type="predicted"/>
<dbReference type="PANTHER" id="PTHR31895">
    <property type="entry name" value="PROTEIN CBG03177-RELATED"/>
    <property type="match status" value="1"/>
</dbReference>
<dbReference type="AlphaFoldDB" id="A0AA36DAV8"/>
<organism evidence="2 3">
    <name type="scientific">Mesorhabditis spiculigera</name>
    <dbReference type="NCBI Taxonomy" id="96644"/>
    <lineage>
        <taxon>Eukaryota</taxon>
        <taxon>Metazoa</taxon>
        <taxon>Ecdysozoa</taxon>
        <taxon>Nematoda</taxon>
        <taxon>Chromadorea</taxon>
        <taxon>Rhabditida</taxon>
        <taxon>Rhabditina</taxon>
        <taxon>Rhabditomorpha</taxon>
        <taxon>Rhabditoidea</taxon>
        <taxon>Rhabditidae</taxon>
        <taxon>Mesorhabditinae</taxon>
        <taxon>Mesorhabditis</taxon>
    </lineage>
</organism>
<sequence length="375" mass="42237">MSKRANETQEFLSNTGNTNGTLNGTISDFPHRGRYTMDEMSNFFSQLMNCAYGWCSYHCCDPPMARPIMNEYFGQHYPSRYPGNAIQTKQQKYRKLGAKIGEPSRKYLYPAPAKAPMRHVTSPAVTPASTKRRPAVTCPKACQPQCLTSCMKRYNELVYEFMNSLTQTDILGLPNRPTPTSTRRSIFEWGNTAAEEDNWTEPVAPLQWEDERERPVCRADCMPLCRESCLLVEGRPKCRASCMPHCSQQCLDAPPLMLPCPDFDECYCPAGYVQCSDSTCCMRYRAMAVRYKDKLAAYKFSDDKDVEPISGNQTAVLAKQLRLLGGDSPEATTTIMVDGESPKELPANATIIFFPEEKRAEITMNDGAVLFENVD</sequence>
<protein>
    <submittedName>
        <fullName evidence="2">Uncharacterized protein</fullName>
    </submittedName>
</protein>
<name>A0AA36DAV8_9BILA</name>
<gene>
    <name evidence="2" type="ORF">MSPICULIGERA_LOCUS21106</name>
</gene>
<feature type="compositionally biased region" description="Low complexity" evidence="1">
    <location>
        <begin position="14"/>
        <end position="25"/>
    </location>
</feature>